<dbReference type="AlphaFoldDB" id="A0A7N4V0P1"/>
<feature type="compositionally biased region" description="Gly residues" evidence="1">
    <location>
        <begin position="115"/>
        <end position="134"/>
    </location>
</feature>
<reference evidence="2" key="3">
    <citation type="submission" date="2025-09" db="UniProtKB">
        <authorList>
            <consortium name="Ensembl"/>
        </authorList>
    </citation>
    <scope>IDENTIFICATION</scope>
</reference>
<dbReference type="Ensembl" id="ENSSHAT00000049055.1">
    <property type="protein sequence ID" value="ENSSHAP00000030179.1"/>
    <property type="gene ID" value="ENSSHAG00000028233.1"/>
</dbReference>
<accession>A0A7N4V0P1</accession>
<protein>
    <submittedName>
        <fullName evidence="2">Uncharacterized protein</fullName>
    </submittedName>
</protein>
<dbReference type="InParanoid" id="A0A7N4V0P1"/>
<evidence type="ECO:0000256" key="1">
    <source>
        <dbReference type="SAM" id="MobiDB-lite"/>
    </source>
</evidence>
<proteinExistence type="predicted"/>
<reference evidence="2" key="2">
    <citation type="submission" date="2025-08" db="UniProtKB">
        <authorList>
            <consortium name="Ensembl"/>
        </authorList>
    </citation>
    <scope>IDENTIFICATION</scope>
</reference>
<reference evidence="2 3" key="1">
    <citation type="journal article" date="2011" name="Proc. Natl. Acad. Sci. U.S.A.">
        <title>Genetic diversity and population structure of the endangered marsupial Sarcophilus harrisii (Tasmanian devil).</title>
        <authorList>
            <person name="Miller W."/>
            <person name="Hayes V.M."/>
            <person name="Ratan A."/>
            <person name="Petersen D.C."/>
            <person name="Wittekindt N.E."/>
            <person name="Miller J."/>
            <person name="Walenz B."/>
            <person name="Knight J."/>
            <person name="Qi J."/>
            <person name="Zhao F."/>
            <person name="Wang Q."/>
            <person name="Bedoya-Reina O.C."/>
            <person name="Katiyar N."/>
            <person name="Tomsho L.P."/>
            <person name="Kasson L.M."/>
            <person name="Hardie R.A."/>
            <person name="Woodbridge P."/>
            <person name="Tindall E.A."/>
            <person name="Bertelsen M.F."/>
            <person name="Dixon D."/>
            <person name="Pyecroft S."/>
            <person name="Helgen K.M."/>
            <person name="Lesk A.M."/>
            <person name="Pringle T.H."/>
            <person name="Patterson N."/>
            <person name="Zhang Y."/>
            <person name="Kreiss A."/>
            <person name="Woods G.M."/>
            <person name="Jones M.E."/>
            <person name="Schuster S.C."/>
        </authorList>
    </citation>
    <scope>NUCLEOTIDE SEQUENCE [LARGE SCALE GENOMIC DNA]</scope>
</reference>
<name>A0A7N4V0P1_SARHA</name>
<sequence length="246" mass="24779">PWPGGGTGKPGGRGGQARAAASLRGLLLLRHHDQLHVAPGGGHLPDVSAGHGLPQRTEALLVAGSRGLGEAGRGGHCGLPAGPHPVLSLQVLGHERGLPLLVDHQGAHRPLSWGEAGGVGGAGQSGRAGEGKALGPGQPQRAGLERPGPRLAGRRRVPRSPLQGHLPPAIPPPCLTADRLRPLPQHRAHPAPEAGPGPGWSPHPHAVPVGPARGCCTGEGGRQGALPGRLGQGAGFELSPREGEED</sequence>
<keyword evidence="3" id="KW-1185">Reference proteome</keyword>
<evidence type="ECO:0000313" key="2">
    <source>
        <dbReference type="Ensembl" id="ENSSHAP00000030179.1"/>
    </source>
</evidence>
<feature type="region of interest" description="Disordered" evidence="1">
    <location>
        <begin position="112"/>
        <end position="246"/>
    </location>
</feature>
<evidence type="ECO:0000313" key="3">
    <source>
        <dbReference type="Proteomes" id="UP000007648"/>
    </source>
</evidence>
<organism evidence="2 3">
    <name type="scientific">Sarcophilus harrisii</name>
    <name type="common">Tasmanian devil</name>
    <name type="synonym">Sarcophilus laniarius</name>
    <dbReference type="NCBI Taxonomy" id="9305"/>
    <lineage>
        <taxon>Eukaryota</taxon>
        <taxon>Metazoa</taxon>
        <taxon>Chordata</taxon>
        <taxon>Craniata</taxon>
        <taxon>Vertebrata</taxon>
        <taxon>Euteleostomi</taxon>
        <taxon>Mammalia</taxon>
        <taxon>Metatheria</taxon>
        <taxon>Dasyuromorphia</taxon>
        <taxon>Dasyuridae</taxon>
        <taxon>Sarcophilus</taxon>
    </lineage>
</organism>
<dbReference type="Proteomes" id="UP000007648">
    <property type="component" value="Unassembled WGS sequence"/>
</dbReference>